<keyword evidence="6" id="KW-1185">Reference proteome</keyword>
<sequence length="843" mass="96642">MSNANLHRSTNWRRKQAKLLINDLVVEFTRVTNQQENDTISCTTNAITDFDLYCDSDTNSSASFNRDMESPVALNSEKTKKDDERNDPPSIFPPIVLDDEQSEATIDLIHVATALIALKSRHNLSQRCIDDILSLLVILGINIPSSYKALCTLLRKRSQTHLSPSTHTICPHCENLSQEVCRCTTCGANYLPILPSKIPLFYTYNISKQLKAILSTSPDLVLHNKNAVRKTTMKDITDGNVYINLIEKDMGSIITLTMNVDGIQPNKGSDRSIWPVLLVINEIKRKKRYSPENTIIAGMWPGPSKPSRNEMSLFFKNIVSDLQDLEKGHVFQLYCPEHDYRCELLKVFLISACCDKPAQCLIQCLPEPTAFFGCGNCEIEGISVPTNNHGSIVSFAIYENDQLAYERTNERHDLLLEQQRKNKIQMANFTRYRGRRALIEAHKNTEKGIKGPCMLRILSYFDVGHSFLVDSLHNIYLGLFRRLLSLWLSHQDKDEQWSVYSRINYLSSLLSRIRFPSTTTRYPRSLNKFAKYKGSELRLVLLFGHSIFEKILKDEYYSHFLLLVLAIHYAESRCLTRDMVDIVGKLCNTFLYEFPKLYTTRQNVQVVHSISHLSETLRKFGPLSTYSTFNFENRLGVLTRSSKGTRRHATEMMNNLMYLRDACFESMKPDMNKVLHKLISPWLHMTNSYSNATKYSVRTLHPLNTSDQAISSIFPGEIVYYSTAFIDQVRFTTYDYARNKVADDSSIIFTTGSEENFGRIRCIFSINDAEPMFYVDVVSNMTAFTCRTTTDVYSYSNIQTGLSSDNTNSILISAKDIIEKCVFYERSDKICTFYRFPNLEECS</sequence>
<proteinExistence type="predicted"/>
<dbReference type="Proteomes" id="UP000663887">
    <property type="component" value="Unassembled WGS sequence"/>
</dbReference>
<dbReference type="EMBL" id="CAJOBF010005711">
    <property type="protein sequence ID" value="CAF4184295.1"/>
    <property type="molecule type" value="Genomic_DNA"/>
</dbReference>
<feature type="compositionally biased region" description="Basic and acidic residues" evidence="1">
    <location>
        <begin position="77"/>
        <end position="87"/>
    </location>
</feature>
<evidence type="ECO:0008006" key="8">
    <source>
        <dbReference type="Google" id="ProtNLM"/>
    </source>
</evidence>
<organism evidence="3 7">
    <name type="scientific">Rotaria magnacalcarata</name>
    <dbReference type="NCBI Taxonomy" id="392030"/>
    <lineage>
        <taxon>Eukaryota</taxon>
        <taxon>Metazoa</taxon>
        <taxon>Spiralia</taxon>
        <taxon>Gnathifera</taxon>
        <taxon>Rotifera</taxon>
        <taxon>Eurotatoria</taxon>
        <taxon>Bdelloidea</taxon>
        <taxon>Philodinida</taxon>
        <taxon>Philodinidae</taxon>
        <taxon>Rotaria</taxon>
    </lineage>
</organism>
<evidence type="ECO:0000313" key="5">
    <source>
        <dbReference type="EMBL" id="CAF4184295.1"/>
    </source>
</evidence>
<dbReference type="Proteomes" id="UP000663842">
    <property type="component" value="Unassembled WGS sequence"/>
</dbReference>
<dbReference type="EMBL" id="CAJNRG010013387">
    <property type="protein sequence ID" value="CAF2147780.1"/>
    <property type="molecule type" value="Genomic_DNA"/>
</dbReference>
<reference evidence="3" key="1">
    <citation type="submission" date="2021-02" db="EMBL/GenBank/DDBJ databases">
        <authorList>
            <person name="Nowell W R."/>
        </authorList>
    </citation>
    <scope>NUCLEOTIDE SEQUENCE</scope>
</reference>
<gene>
    <name evidence="4" type="ORF">OVN521_LOCUS12280</name>
    <name evidence="5" type="ORF">UXM345_LOCUS27044</name>
    <name evidence="2" type="ORF">WKI299_LOCUS21697</name>
    <name evidence="3" type="ORF">XDN619_LOCUS28055</name>
</gene>
<comment type="caution">
    <text evidence="3">The sequence shown here is derived from an EMBL/GenBank/DDBJ whole genome shotgun (WGS) entry which is preliminary data.</text>
</comment>
<dbReference type="EMBL" id="CAJOBG010001703">
    <property type="protein sequence ID" value="CAF3951720.1"/>
    <property type="molecule type" value="Genomic_DNA"/>
</dbReference>
<dbReference type="Proteomes" id="UP000663856">
    <property type="component" value="Unassembled WGS sequence"/>
</dbReference>
<accession>A0A816XJD2</accession>
<dbReference type="EMBL" id="CAJNRF010009203">
    <property type="protein sequence ID" value="CAF2107921.1"/>
    <property type="molecule type" value="Genomic_DNA"/>
</dbReference>
<evidence type="ECO:0000313" key="7">
    <source>
        <dbReference type="Proteomes" id="UP000663887"/>
    </source>
</evidence>
<name>A0A816XJD2_9BILA</name>
<dbReference type="PANTHER" id="PTHR46579:SF1">
    <property type="entry name" value="F5_8 TYPE C DOMAIN-CONTAINING PROTEIN"/>
    <property type="match status" value="1"/>
</dbReference>
<dbReference type="Proteomes" id="UP000663866">
    <property type="component" value="Unassembled WGS sequence"/>
</dbReference>
<dbReference type="AlphaFoldDB" id="A0A816XJD2"/>
<evidence type="ECO:0000313" key="3">
    <source>
        <dbReference type="EMBL" id="CAF2147780.1"/>
    </source>
</evidence>
<feature type="region of interest" description="Disordered" evidence="1">
    <location>
        <begin position="64"/>
        <end position="88"/>
    </location>
</feature>
<evidence type="ECO:0000313" key="4">
    <source>
        <dbReference type="EMBL" id="CAF3951720.1"/>
    </source>
</evidence>
<dbReference type="PANTHER" id="PTHR46579">
    <property type="entry name" value="F5/8 TYPE C DOMAIN-CONTAINING PROTEIN-RELATED"/>
    <property type="match status" value="1"/>
</dbReference>
<evidence type="ECO:0000313" key="6">
    <source>
        <dbReference type="Proteomes" id="UP000663866"/>
    </source>
</evidence>
<protein>
    <recommendedName>
        <fullName evidence="8">Transposase domain-containing protein</fullName>
    </recommendedName>
</protein>
<evidence type="ECO:0000313" key="2">
    <source>
        <dbReference type="EMBL" id="CAF2107921.1"/>
    </source>
</evidence>
<evidence type="ECO:0000256" key="1">
    <source>
        <dbReference type="SAM" id="MobiDB-lite"/>
    </source>
</evidence>